<evidence type="ECO:0000256" key="2">
    <source>
        <dbReference type="ARBA" id="ARBA00022737"/>
    </source>
</evidence>
<evidence type="ECO:0000256" key="1">
    <source>
        <dbReference type="ARBA" id="ARBA00022723"/>
    </source>
</evidence>
<evidence type="ECO:0000259" key="6">
    <source>
        <dbReference type="PROSITE" id="PS50157"/>
    </source>
</evidence>
<evidence type="ECO:0000313" key="7">
    <source>
        <dbReference type="EMBL" id="RWS22890.1"/>
    </source>
</evidence>
<dbReference type="OrthoDB" id="3565419at2759"/>
<dbReference type="EMBL" id="NCKV01007650">
    <property type="protein sequence ID" value="RWS22890.1"/>
    <property type="molecule type" value="Genomic_DNA"/>
</dbReference>
<evidence type="ECO:0000256" key="5">
    <source>
        <dbReference type="PROSITE-ProRule" id="PRU00042"/>
    </source>
</evidence>
<keyword evidence="4" id="KW-0862">Zinc</keyword>
<dbReference type="AlphaFoldDB" id="A0A443S5T1"/>
<evidence type="ECO:0000256" key="4">
    <source>
        <dbReference type="ARBA" id="ARBA00022833"/>
    </source>
</evidence>
<dbReference type="GO" id="GO:0005634">
    <property type="term" value="C:nucleus"/>
    <property type="evidence" value="ECO:0007669"/>
    <property type="project" value="TreeGrafter"/>
</dbReference>
<dbReference type="Pfam" id="PF00096">
    <property type="entry name" value="zf-C2H2"/>
    <property type="match status" value="1"/>
</dbReference>
<comment type="caution">
    <text evidence="7">The sequence shown here is derived from an EMBL/GenBank/DDBJ whole genome shotgun (WGS) entry which is preliminary data.</text>
</comment>
<keyword evidence="3 5" id="KW-0863">Zinc-finger</keyword>
<dbReference type="InterPro" id="IPR036236">
    <property type="entry name" value="Znf_C2H2_sf"/>
</dbReference>
<protein>
    <submittedName>
        <fullName evidence="7">Gastrula zinc finger protein xFG20-1-like protein</fullName>
    </submittedName>
</protein>
<dbReference type="SMART" id="SM00355">
    <property type="entry name" value="ZnF_C2H2"/>
    <property type="match status" value="5"/>
</dbReference>
<dbReference type="PROSITE" id="PS50157">
    <property type="entry name" value="ZINC_FINGER_C2H2_2"/>
    <property type="match status" value="1"/>
</dbReference>
<sequence length="165" mass="19266">MNEHYSTEHEEHRYNTSTTTTGTIVECVCQVPDCGESFPTKKELIKHHGVKHEEFTCDKCSKTIVGVHKYKWHQKICGVQFACDYPACGQLFNTKTERRVHQRTAHENPDLKQPCPHCQKLFTKKSLTSHIYKMHKELICKLCGKKTEGFKEMQKHRKEEHPQSP</sequence>
<feature type="domain" description="C2H2-type" evidence="6">
    <location>
        <begin position="81"/>
        <end position="111"/>
    </location>
</feature>
<organism evidence="7 8">
    <name type="scientific">Leptotrombidium deliense</name>
    <dbReference type="NCBI Taxonomy" id="299467"/>
    <lineage>
        <taxon>Eukaryota</taxon>
        <taxon>Metazoa</taxon>
        <taxon>Ecdysozoa</taxon>
        <taxon>Arthropoda</taxon>
        <taxon>Chelicerata</taxon>
        <taxon>Arachnida</taxon>
        <taxon>Acari</taxon>
        <taxon>Acariformes</taxon>
        <taxon>Trombidiformes</taxon>
        <taxon>Prostigmata</taxon>
        <taxon>Anystina</taxon>
        <taxon>Parasitengona</taxon>
        <taxon>Trombiculoidea</taxon>
        <taxon>Trombiculidae</taxon>
        <taxon>Leptotrombidium</taxon>
    </lineage>
</organism>
<dbReference type="PANTHER" id="PTHR24409:SF295">
    <property type="entry name" value="AZ2-RELATED"/>
    <property type="match status" value="1"/>
</dbReference>
<evidence type="ECO:0000313" key="8">
    <source>
        <dbReference type="Proteomes" id="UP000288716"/>
    </source>
</evidence>
<dbReference type="GO" id="GO:0000977">
    <property type="term" value="F:RNA polymerase II transcription regulatory region sequence-specific DNA binding"/>
    <property type="evidence" value="ECO:0007669"/>
    <property type="project" value="TreeGrafter"/>
</dbReference>
<keyword evidence="8" id="KW-1185">Reference proteome</keyword>
<dbReference type="GO" id="GO:0000981">
    <property type="term" value="F:DNA-binding transcription factor activity, RNA polymerase II-specific"/>
    <property type="evidence" value="ECO:0007669"/>
    <property type="project" value="TreeGrafter"/>
</dbReference>
<dbReference type="PANTHER" id="PTHR24409">
    <property type="entry name" value="ZINC FINGER PROTEIN 142"/>
    <property type="match status" value="1"/>
</dbReference>
<dbReference type="InterPro" id="IPR013087">
    <property type="entry name" value="Znf_C2H2_type"/>
</dbReference>
<dbReference type="SUPFAM" id="SSF57667">
    <property type="entry name" value="beta-beta-alpha zinc fingers"/>
    <property type="match status" value="1"/>
</dbReference>
<name>A0A443S5T1_9ACAR</name>
<keyword evidence="2" id="KW-0677">Repeat</keyword>
<accession>A0A443S5T1</accession>
<evidence type="ECO:0000256" key="3">
    <source>
        <dbReference type="ARBA" id="ARBA00022771"/>
    </source>
</evidence>
<dbReference type="PROSITE" id="PS00028">
    <property type="entry name" value="ZINC_FINGER_C2H2_1"/>
    <property type="match status" value="2"/>
</dbReference>
<dbReference type="Proteomes" id="UP000288716">
    <property type="component" value="Unassembled WGS sequence"/>
</dbReference>
<dbReference type="GO" id="GO:0008270">
    <property type="term" value="F:zinc ion binding"/>
    <property type="evidence" value="ECO:0007669"/>
    <property type="project" value="UniProtKB-KW"/>
</dbReference>
<keyword evidence="1" id="KW-0479">Metal-binding</keyword>
<dbReference type="Gene3D" id="3.30.160.60">
    <property type="entry name" value="Classic Zinc Finger"/>
    <property type="match status" value="1"/>
</dbReference>
<dbReference type="STRING" id="299467.A0A443S5T1"/>
<gene>
    <name evidence="7" type="ORF">B4U80_13987</name>
</gene>
<reference evidence="7 8" key="1">
    <citation type="journal article" date="2018" name="Gigascience">
        <title>Genomes of trombidid mites reveal novel predicted allergens and laterally-transferred genes associated with secondary metabolism.</title>
        <authorList>
            <person name="Dong X."/>
            <person name="Chaisiri K."/>
            <person name="Xia D."/>
            <person name="Armstrong S.D."/>
            <person name="Fang Y."/>
            <person name="Donnelly M.J."/>
            <person name="Kadowaki T."/>
            <person name="McGarry J.W."/>
            <person name="Darby A.C."/>
            <person name="Makepeace B.L."/>
        </authorList>
    </citation>
    <scope>NUCLEOTIDE SEQUENCE [LARGE SCALE GENOMIC DNA]</scope>
    <source>
        <strain evidence="7">UoL-UT</strain>
    </source>
</reference>
<proteinExistence type="predicted"/>
<dbReference type="VEuPathDB" id="VectorBase:LDEU009150"/>